<reference evidence="2" key="1">
    <citation type="journal article" date="2020" name="Stud. Mycol.">
        <title>101 Dothideomycetes genomes: a test case for predicting lifestyles and emergence of pathogens.</title>
        <authorList>
            <person name="Haridas S."/>
            <person name="Albert R."/>
            <person name="Binder M."/>
            <person name="Bloem J."/>
            <person name="Labutti K."/>
            <person name="Salamov A."/>
            <person name="Andreopoulos B."/>
            <person name="Baker S."/>
            <person name="Barry K."/>
            <person name="Bills G."/>
            <person name="Bluhm B."/>
            <person name="Cannon C."/>
            <person name="Castanera R."/>
            <person name="Culley D."/>
            <person name="Daum C."/>
            <person name="Ezra D."/>
            <person name="Gonzalez J."/>
            <person name="Henrissat B."/>
            <person name="Kuo A."/>
            <person name="Liang C."/>
            <person name="Lipzen A."/>
            <person name="Lutzoni F."/>
            <person name="Magnuson J."/>
            <person name="Mondo S."/>
            <person name="Nolan M."/>
            <person name="Ohm R."/>
            <person name="Pangilinan J."/>
            <person name="Park H.-J."/>
            <person name="Ramirez L."/>
            <person name="Alfaro M."/>
            <person name="Sun H."/>
            <person name="Tritt A."/>
            <person name="Yoshinaga Y."/>
            <person name="Zwiers L.-H."/>
            <person name="Turgeon B."/>
            <person name="Goodwin S."/>
            <person name="Spatafora J."/>
            <person name="Crous P."/>
            <person name="Grigoriev I."/>
        </authorList>
    </citation>
    <scope>NUCLEOTIDE SEQUENCE</scope>
    <source>
        <strain evidence="2">CBS 379.55</strain>
    </source>
</reference>
<dbReference type="PANTHER" id="PTHR43135:SF3">
    <property type="entry name" value="ALPHA-D-RIBOSE 1-METHYLPHOSPHONATE 5-TRIPHOSPHATE DIPHOSPHATASE"/>
    <property type="match status" value="1"/>
</dbReference>
<sequence length="339" mass="37295">MHNEAPHVATIRKLYAEDPDTSHYKTSGQAATIENGWPIPVITAVDKSPETAAEIAAWPKLRDREGVQKYLEWNARETGNDYVKVMNESGTPIGLQLDQPSSELLRIIVDESKQRGFLVVAHSMCVKDTLQVLEAGVDGLTHTICDRPPTDELVAAYKKNNAWCNPTLATIGSLTAEGRELQEKFAHDERVKGLLGEGQSEKMCSCFEMGRGHSKVEYAYESVRRFKQAGVDVIAGSDAAGPLPGIAYGISLHHELTLYVDKCGFTPREAIESATIVPARRFRWDDRGRLAPGLRADLVLVEGDPLEDIDKLLNLRGVWRDGVLCSVYKDVLGEGVGVN</sequence>
<dbReference type="SUPFAM" id="SSF51338">
    <property type="entry name" value="Composite domain of metallo-dependent hydrolases"/>
    <property type="match status" value="1"/>
</dbReference>
<feature type="domain" description="Amidohydrolase-related" evidence="1">
    <location>
        <begin position="78"/>
        <end position="323"/>
    </location>
</feature>
<protein>
    <submittedName>
        <fullName evidence="2">Aryldialkylphosphatase</fullName>
    </submittedName>
</protein>
<dbReference type="GeneID" id="54549135"/>
<dbReference type="AlphaFoldDB" id="A0A6A6JAU2"/>
<dbReference type="InterPro" id="IPR006680">
    <property type="entry name" value="Amidohydro-rel"/>
</dbReference>
<keyword evidence="3" id="KW-1185">Reference proteome</keyword>
<dbReference type="Gene3D" id="3.30.110.90">
    <property type="entry name" value="Amidohydrolase"/>
    <property type="match status" value="1"/>
</dbReference>
<proteinExistence type="predicted"/>
<organism evidence="2 3">
    <name type="scientific">Westerdykella ornata</name>
    <dbReference type="NCBI Taxonomy" id="318751"/>
    <lineage>
        <taxon>Eukaryota</taxon>
        <taxon>Fungi</taxon>
        <taxon>Dikarya</taxon>
        <taxon>Ascomycota</taxon>
        <taxon>Pezizomycotina</taxon>
        <taxon>Dothideomycetes</taxon>
        <taxon>Pleosporomycetidae</taxon>
        <taxon>Pleosporales</taxon>
        <taxon>Sporormiaceae</taxon>
        <taxon>Westerdykella</taxon>
    </lineage>
</organism>
<dbReference type="Gene3D" id="3.40.50.10910">
    <property type="entry name" value="Amidohydrolase"/>
    <property type="match status" value="1"/>
</dbReference>
<dbReference type="SUPFAM" id="SSF51556">
    <property type="entry name" value="Metallo-dependent hydrolases"/>
    <property type="match status" value="1"/>
</dbReference>
<dbReference type="Gene3D" id="2.30.40.10">
    <property type="entry name" value="Urease, subunit C, domain 1"/>
    <property type="match status" value="1"/>
</dbReference>
<dbReference type="Pfam" id="PF01979">
    <property type="entry name" value="Amidohydro_1"/>
    <property type="match status" value="1"/>
</dbReference>
<dbReference type="RefSeq" id="XP_033650637.1">
    <property type="nucleotide sequence ID" value="XM_033795960.1"/>
</dbReference>
<name>A0A6A6JAU2_WESOR</name>
<dbReference type="InterPro" id="IPR011059">
    <property type="entry name" value="Metal-dep_hydrolase_composite"/>
</dbReference>
<dbReference type="Proteomes" id="UP000800097">
    <property type="component" value="Unassembled WGS sequence"/>
</dbReference>
<dbReference type="GO" id="GO:0016810">
    <property type="term" value="F:hydrolase activity, acting on carbon-nitrogen (but not peptide) bonds"/>
    <property type="evidence" value="ECO:0007669"/>
    <property type="project" value="InterPro"/>
</dbReference>
<dbReference type="PANTHER" id="PTHR43135">
    <property type="entry name" value="ALPHA-D-RIBOSE 1-METHYLPHOSPHONATE 5-TRIPHOSPHATE DIPHOSPHATASE"/>
    <property type="match status" value="1"/>
</dbReference>
<evidence type="ECO:0000313" key="3">
    <source>
        <dbReference type="Proteomes" id="UP000800097"/>
    </source>
</evidence>
<dbReference type="InterPro" id="IPR051781">
    <property type="entry name" value="Metallo-dep_Hydrolase"/>
</dbReference>
<evidence type="ECO:0000313" key="2">
    <source>
        <dbReference type="EMBL" id="KAF2273098.1"/>
    </source>
</evidence>
<dbReference type="EMBL" id="ML986513">
    <property type="protein sequence ID" value="KAF2273098.1"/>
    <property type="molecule type" value="Genomic_DNA"/>
</dbReference>
<dbReference type="Gene3D" id="1.20.58.520">
    <property type="entry name" value="Amidohydrolase"/>
    <property type="match status" value="1"/>
</dbReference>
<accession>A0A6A6JAU2</accession>
<dbReference type="OrthoDB" id="5595695at2759"/>
<dbReference type="InterPro" id="IPR032466">
    <property type="entry name" value="Metal_Hydrolase"/>
</dbReference>
<gene>
    <name evidence="2" type="ORF">EI97DRAFT_384227</name>
</gene>
<evidence type="ECO:0000259" key="1">
    <source>
        <dbReference type="Pfam" id="PF01979"/>
    </source>
</evidence>